<keyword evidence="1" id="KW-0723">Serine/threonine-protein kinase</keyword>
<dbReference type="Proteomes" id="UP001183202">
    <property type="component" value="Unassembled WGS sequence"/>
</dbReference>
<dbReference type="Pfam" id="PF13581">
    <property type="entry name" value="HATPase_c_2"/>
    <property type="match status" value="1"/>
</dbReference>
<dbReference type="CDD" id="cd16936">
    <property type="entry name" value="HATPase_RsbW-like"/>
    <property type="match status" value="1"/>
</dbReference>
<keyword evidence="1" id="KW-0418">Kinase</keyword>
<keyword evidence="3" id="KW-0808">Transferase</keyword>
<reference evidence="4" key="1">
    <citation type="submission" date="2023-07" db="EMBL/GenBank/DDBJ databases">
        <title>30 novel species of actinomycetes from the DSMZ collection.</title>
        <authorList>
            <person name="Nouioui I."/>
        </authorList>
    </citation>
    <scope>NUCLEOTIDE SEQUENCE [LARGE SCALE GENOMIC DNA]</scope>
    <source>
        <strain evidence="4">DSM 45834</strain>
    </source>
</reference>
<dbReference type="GO" id="GO:0005524">
    <property type="term" value="F:ATP binding"/>
    <property type="evidence" value="ECO:0007669"/>
    <property type="project" value="UniProtKB-KW"/>
</dbReference>
<dbReference type="PANTHER" id="PTHR35526">
    <property type="entry name" value="ANTI-SIGMA-F FACTOR RSBW-RELATED"/>
    <property type="match status" value="1"/>
</dbReference>
<dbReference type="EMBL" id="JAVREJ010000018">
    <property type="protein sequence ID" value="MDT0352447.1"/>
    <property type="molecule type" value="Genomic_DNA"/>
</dbReference>
<dbReference type="EC" id="2.7.13.3" evidence="3"/>
<evidence type="ECO:0000259" key="2">
    <source>
        <dbReference type="Pfam" id="PF13581"/>
    </source>
</evidence>
<feature type="domain" description="Histidine kinase/HSP90-like ATPase" evidence="2">
    <location>
        <begin position="22"/>
        <end position="136"/>
    </location>
</feature>
<sequence>MGESTPLAARGEPSEFVRRSWQAHPDQLASLRAEVRRWLTPLPFTEEAEDDLVLAVNEAASNSVEHAYTSPVADNTVELTFWTEPRAICVEVVDHGLWRVPSDQSNGRGRGIQIMQRLVAFVLIHHDNRGTRVLLRQPLPRARPNRSAVSAG</sequence>
<keyword evidence="3" id="KW-0067">ATP-binding</keyword>
<evidence type="ECO:0000313" key="3">
    <source>
        <dbReference type="EMBL" id="MDT0352447.1"/>
    </source>
</evidence>
<comment type="caution">
    <text evidence="3">The sequence shown here is derived from an EMBL/GenBank/DDBJ whole genome shotgun (WGS) entry which is preliminary data.</text>
</comment>
<dbReference type="InterPro" id="IPR050267">
    <property type="entry name" value="Anti-sigma-factor_SerPK"/>
</dbReference>
<dbReference type="PANTHER" id="PTHR35526:SF3">
    <property type="entry name" value="ANTI-SIGMA-F FACTOR RSBW"/>
    <property type="match status" value="1"/>
</dbReference>
<dbReference type="InterPro" id="IPR036890">
    <property type="entry name" value="HATPase_C_sf"/>
</dbReference>
<dbReference type="RefSeq" id="WP_311558951.1">
    <property type="nucleotide sequence ID" value="NZ_JAVREJ010000018.1"/>
</dbReference>
<evidence type="ECO:0000256" key="1">
    <source>
        <dbReference type="ARBA" id="ARBA00022527"/>
    </source>
</evidence>
<gene>
    <name evidence="3" type="ORF">RM445_23240</name>
</gene>
<protein>
    <submittedName>
        <fullName evidence="3">ATP-binding protein</fullName>
        <ecNumber evidence="3">2.7.13.3</ecNumber>
    </submittedName>
</protein>
<name>A0ABU2NER1_9PSEU</name>
<organism evidence="3 4">
    <name type="scientific">Pseudonocardia charpentierae</name>
    <dbReference type="NCBI Taxonomy" id="3075545"/>
    <lineage>
        <taxon>Bacteria</taxon>
        <taxon>Bacillati</taxon>
        <taxon>Actinomycetota</taxon>
        <taxon>Actinomycetes</taxon>
        <taxon>Pseudonocardiales</taxon>
        <taxon>Pseudonocardiaceae</taxon>
        <taxon>Pseudonocardia</taxon>
    </lineage>
</organism>
<dbReference type="GO" id="GO:0004673">
    <property type="term" value="F:protein histidine kinase activity"/>
    <property type="evidence" value="ECO:0007669"/>
    <property type="project" value="UniProtKB-EC"/>
</dbReference>
<proteinExistence type="predicted"/>
<evidence type="ECO:0000313" key="4">
    <source>
        <dbReference type="Proteomes" id="UP001183202"/>
    </source>
</evidence>
<dbReference type="Gene3D" id="3.30.565.10">
    <property type="entry name" value="Histidine kinase-like ATPase, C-terminal domain"/>
    <property type="match status" value="1"/>
</dbReference>
<keyword evidence="4" id="KW-1185">Reference proteome</keyword>
<accession>A0ABU2NER1</accession>
<dbReference type="SUPFAM" id="SSF55874">
    <property type="entry name" value="ATPase domain of HSP90 chaperone/DNA topoisomerase II/histidine kinase"/>
    <property type="match status" value="1"/>
</dbReference>
<keyword evidence="3" id="KW-0547">Nucleotide-binding</keyword>
<dbReference type="InterPro" id="IPR003594">
    <property type="entry name" value="HATPase_dom"/>
</dbReference>